<sequence length="324" mass="36543">MQDNTEIKKMVKNRPSLIMRIPKIFLKTIIRIVAIIAILLITTFLIHQVNSSIEADKIEDYGQKIKIFDGTMNITIDGHDPDTIVLLTGFGTASPRLDFEPLIRELDKKYTVITIEPFGYGLSSETNRERSLNNMSEEIHEVVKQLNLNRFILMGHSIAGLYSLAYINNYPGKAIAFVGIDTSVPTQPWPGYNSAPMDFLAKAGVMRAFLKFFGNEKPKEESEVHRFEQEHMITMKVTGNNTLHREATSLSNSFKDAQKLSFPKDLPVLLFADENSAVKGWTELHQAQANSVDKGKLILLPGSHYLHHTQSKRIVAELESFLGK</sequence>
<proteinExistence type="predicted"/>
<dbReference type="InterPro" id="IPR050266">
    <property type="entry name" value="AB_hydrolase_sf"/>
</dbReference>
<feature type="transmembrane region" description="Helical" evidence="1">
    <location>
        <begin position="24"/>
        <end position="46"/>
    </location>
</feature>
<comment type="caution">
    <text evidence="3">The sequence shown here is derived from an EMBL/GenBank/DDBJ whole genome shotgun (WGS) entry which is preliminary data.</text>
</comment>
<dbReference type="GO" id="GO:0016020">
    <property type="term" value="C:membrane"/>
    <property type="evidence" value="ECO:0007669"/>
    <property type="project" value="TreeGrafter"/>
</dbReference>
<keyword evidence="1" id="KW-0812">Transmembrane</keyword>
<dbReference type="InterPro" id="IPR000073">
    <property type="entry name" value="AB_hydrolase_1"/>
</dbReference>
<accession>A0A7W8YXY0</accession>
<gene>
    <name evidence="3" type="ORF">HDE69_004664</name>
</gene>
<dbReference type="AlphaFoldDB" id="A0A7W8YXY0"/>
<keyword evidence="1" id="KW-0472">Membrane</keyword>
<dbReference type="Gene3D" id="3.40.50.1820">
    <property type="entry name" value="alpha/beta hydrolase"/>
    <property type="match status" value="1"/>
</dbReference>
<feature type="domain" description="AB hydrolase-1" evidence="2">
    <location>
        <begin position="83"/>
        <end position="189"/>
    </location>
</feature>
<evidence type="ECO:0000313" key="4">
    <source>
        <dbReference type="Proteomes" id="UP000537718"/>
    </source>
</evidence>
<keyword evidence="1" id="KW-1133">Transmembrane helix</keyword>
<dbReference type="SUPFAM" id="SSF53474">
    <property type="entry name" value="alpha/beta-Hydrolases"/>
    <property type="match status" value="1"/>
</dbReference>
<reference evidence="3 4" key="1">
    <citation type="submission" date="2020-08" db="EMBL/GenBank/DDBJ databases">
        <title>Genomic Encyclopedia of Type Strains, Phase IV (KMG-V): Genome sequencing to study the core and pangenomes of soil and plant-associated prokaryotes.</title>
        <authorList>
            <person name="Whitman W."/>
        </authorList>
    </citation>
    <scope>NUCLEOTIDE SEQUENCE [LARGE SCALE GENOMIC DNA]</scope>
    <source>
        <strain evidence="3 4">MP7CTX6</strain>
    </source>
</reference>
<dbReference type="PANTHER" id="PTHR43798">
    <property type="entry name" value="MONOACYLGLYCEROL LIPASE"/>
    <property type="match status" value="1"/>
</dbReference>
<dbReference type="RefSeq" id="WP_221270746.1">
    <property type="nucleotide sequence ID" value="NZ_JACHCF010000013.1"/>
</dbReference>
<name>A0A7W8YXY0_9SPHI</name>
<dbReference type="PANTHER" id="PTHR43798:SF33">
    <property type="entry name" value="HYDROLASE, PUTATIVE (AFU_ORTHOLOGUE AFUA_2G14860)-RELATED"/>
    <property type="match status" value="1"/>
</dbReference>
<evidence type="ECO:0000256" key="1">
    <source>
        <dbReference type="SAM" id="Phobius"/>
    </source>
</evidence>
<evidence type="ECO:0000313" key="3">
    <source>
        <dbReference type="EMBL" id="MBB5623578.1"/>
    </source>
</evidence>
<dbReference type="InterPro" id="IPR029058">
    <property type="entry name" value="AB_hydrolase_fold"/>
</dbReference>
<dbReference type="EMBL" id="JACHCF010000013">
    <property type="protein sequence ID" value="MBB5623578.1"/>
    <property type="molecule type" value="Genomic_DNA"/>
</dbReference>
<evidence type="ECO:0000259" key="2">
    <source>
        <dbReference type="Pfam" id="PF00561"/>
    </source>
</evidence>
<dbReference type="Pfam" id="PF00561">
    <property type="entry name" value="Abhydrolase_1"/>
    <property type="match status" value="1"/>
</dbReference>
<protein>
    <submittedName>
        <fullName evidence="3">Pimeloyl-ACP methyl ester carboxylesterase</fullName>
    </submittedName>
</protein>
<organism evidence="3 4">
    <name type="scientific">Pedobacter cryoconitis</name>
    <dbReference type="NCBI Taxonomy" id="188932"/>
    <lineage>
        <taxon>Bacteria</taxon>
        <taxon>Pseudomonadati</taxon>
        <taxon>Bacteroidota</taxon>
        <taxon>Sphingobacteriia</taxon>
        <taxon>Sphingobacteriales</taxon>
        <taxon>Sphingobacteriaceae</taxon>
        <taxon>Pedobacter</taxon>
    </lineage>
</organism>
<dbReference type="Proteomes" id="UP000537718">
    <property type="component" value="Unassembled WGS sequence"/>
</dbReference>